<name>A0AAQ3QNV0_9LILI</name>
<dbReference type="Proteomes" id="UP001327560">
    <property type="component" value="Chromosome 7"/>
</dbReference>
<organism evidence="1 2">
    <name type="scientific">Canna indica</name>
    <name type="common">Indian-shot</name>
    <dbReference type="NCBI Taxonomy" id="4628"/>
    <lineage>
        <taxon>Eukaryota</taxon>
        <taxon>Viridiplantae</taxon>
        <taxon>Streptophyta</taxon>
        <taxon>Embryophyta</taxon>
        <taxon>Tracheophyta</taxon>
        <taxon>Spermatophyta</taxon>
        <taxon>Magnoliopsida</taxon>
        <taxon>Liliopsida</taxon>
        <taxon>Zingiberales</taxon>
        <taxon>Cannaceae</taxon>
        <taxon>Canna</taxon>
    </lineage>
</organism>
<protein>
    <submittedName>
        <fullName evidence="1">Uncharacterized protein</fullName>
    </submittedName>
</protein>
<proteinExistence type="predicted"/>
<accession>A0AAQ3QNV0</accession>
<dbReference type="EMBL" id="CP136896">
    <property type="protein sequence ID" value="WOL14925.1"/>
    <property type="molecule type" value="Genomic_DNA"/>
</dbReference>
<reference evidence="1 2" key="1">
    <citation type="submission" date="2023-10" db="EMBL/GenBank/DDBJ databases">
        <title>Chromosome-scale genome assembly provides insights into flower coloration mechanisms of Canna indica.</title>
        <authorList>
            <person name="Li C."/>
        </authorList>
    </citation>
    <scope>NUCLEOTIDE SEQUENCE [LARGE SCALE GENOMIC DNA]</scope>
    <source>
        <tissue evidence="1">Flower</tissue>
    </source>
</reference>
<evidence type="ECO:0000313" key="2">
    <source>
        <dbReference type="Proteomes" id="UP001327560"/>
    </source>
</evidence>
<gene>
    <name evidence="1" type="ORF">Cni_G23706</name>
</gene>
<keyword evidence="2" id="KW-1185">Reference proteome</keyword>
<evidence type="ECO:0000313" key="1">
    <source>
        <dbReference type="EMBL" id="WOL14925.1"/>
    </source>
</evidence>
<sequence>MGSRRGGAQPALHARLILTVAARARTSPSMLEIRVPAADFHVLRRRRFAGVERVPVVVSDMSKCWNHWGSSASAVMEKEVNAGAAGNPPAPRWSVII</sequence>
<dbReference type="AlphaFoldDB" id="A0AAQ3QNV0"/>